<dbReference type="PROSITE" id="PS50144">
    <property type="entry name" value="MATH"/>
    <property type="match status" value="1"/>
</dbReference>
<sequence>MGGLILLSIAIFLVSTIWFLRPRKSKRGNQSLTNGLGFLFSWTISNFFASEFNELESPEVPYHTAKWALVLKSSLVGETPKLGLYIKARGLRIPLEIEYKLSMVDVKNERVYNFVQRSSFPAKADWYSGTPEFINTEDIKVQNGLLVDGSVTFLAQIVIVAKATKNFRILDFSDSSSQTMPAETVSETPNEPQDSVILKAVDDLQRDLRILLKNGELSDLKVLVQGREFLVHKAIVAARCPTIASKISDGAFEIVFDDDNLEPDVFGNVLTFIYTGIIDDESLAEKGEKLLKAADILKLEKLKSRAEVALLSSLSPSNATIRLMLAYECNCELMKEPILKMVKQHKKQVQVSPDWESLKNYPEILLDLLNV</sequence>
<evidence type="ECO:0000313" key="1">
    <source>
        <dbReference type="EMBL" id="KAF6213115.1"/>
    </source>
</evidence>
<name>A0A6A4K0Y1_APOLU</name>
<dbReference type="SMART" id="SM00225">
    <property type="entry name" value="BTB"/>
    <property type="match status" value="1"/>
</dbReference>
<keyword evidence="2" id="KW-1185">Reference proteome</keyword>
<dbReference type="InterPro" id="IPR008974">
    <property type="entry name" value="TRAF-like"/>
</dbReference>
<dbReference type="Gene3D" id="2.60.210.10">
    <property type="entry name" value="Apoptosis, Tumor Necrosis Factor Receptor Associated Protein 2, Chain A"/>
    <property type="match status" value="1"/>
</dbReference>
<dbReference type="SUPFAM" id="SSF49599">
    <property type="entry name" value="TRAF domain-like"/>
    <property type="match status" value="1"/>
</dbReference>
<dbReference type="EMBL" id="WIXP02000003">
    <property type="protein sequence ID" value="KAF6213115.1"/>
    <property type="molecule type" value="Genomic_DNA"/>
</dbReference>
<dbReference type="PROSITE" id="PS50097">
    <property type="entry name" value="BTB"/>
    <property type="match status" value="1"/>
</dbReference>
<dbReference type="InterPro" id="IPR000210">
    <property type="entry name" value="BTB/POZ_dom"/>
</dbReference>
<dbReference type="InterPro" id="IPR011333">
    <property type="entry name" value="SKP1/BTB/POZ_sf"/>
</dbReference>
<protein>
    <submittedName>
        <fullName evidence="1">Uncharacterized protein</fullName>
    </submittedName>
</protein>
<organism evidence="1 2">
    <name type="scientific">Apolygus lucorum</name>
    <name type="common">Small green plant bug</name>
    <name type="synonym">Lygocoris lucorum</name>
    <dbReference type="NCBI Taxonomy" id="248454"/>
    <lineage>
        <taxon>Eukaryota</taxon>
        <taxon>Metazoa</taxon>
        <taxon>Ecdysozoa</taxon>
        <taxon>Arthropoda</taxon>
        <taxon>Hexapoda</taxon>
        <taxon>Insecta</taxon>
        <taxon>Pterygota</taxon>
        <taxon>Neoptera</taxon>
        <taxon>Paraneoptera</taxon>
        <taxon>Hemiptera</taxon>
        <taxon>Heteroptera</taxon>
        <taxon>Panheteroptera</taxon>
        <taxon>Cimicomorpha</taxon>
        <taxon>Miridae</taxon>
        <taxon>Mirini</taxon>
        <taxon>Apolygus</taxon>
    </lineage>
</organism>
<dbReference type="PANTHER" id="PTHR24413">
    <property type="entry name" value="SPECKLE-TYPE POZ PROTEIN"/>
    <property type="match status" value="1"/>
</dbReference>
<dbReference type="InterPro" id="IPR002083">
    <property type="entry name" value="MATH/TRAF_dom"/>
</dbReference>
<gene>
    <name evidence="1" type="ORF">GE061_010830</name>
</gene>
<dbReference type="OrthoDB" id="10249567at2759"/>
<accession>A0A6A4K0Y1</accession>
<dbReference type="GO" id="GO:0030163">
    <property type="term" value="P:protein catabolic process"/>
    <property type="evidence" value="ECO:0007669"/>
    <property type="project" value="UniProtKB-ARBA"/>
</dbReference>
<proteinExistence type="predicted"/>
<evidence type="ECO:0000313" key="2">
    <source>
        <dbReference type="Proteomes" id="UP000466442"/>
    </source>
</evidence>
<comment type="caution">
    <text evidence="1">The sequence shown here is derived from an EMBL/GenBank/DDBJ whole genome shotgun (WGS) entry which is preliminary data.</text>
</comment>
<reference evidence="1" key="1">
    <citation type="journal article" date="2021" name="Mol. Ecol. Resour.">
        <title>Apolygus lucorum genome provides insights into omnivorousness and mesophyll feeding.</title>
        <authorList>
            <person name="Liu Y."/>
            <person name="Liu H."/>
            <person name="Wang H."/>
            <person name="Huang T."/>
            <person name="Liu B."/>
            <person name="Yang B."/>
            <person name="Yin L."/>
            <person name="Li B."/>
            <person name="Zhang Y."/>
            <person name="Zhang S."/>
            <person name="Jiang F."/>
            <person name="Zhang X."/>
            <person name="Ren Y."/>
            <person name="Wang B."/>
            <person name="Wang S."/>
            <person name="Lu Y."/>
            <person name="Wu K."/>
            <person name="Fan W."/>
            <person name="Wang G."/>
        </authorList>
    </citation>
    <scope>NUCLEOTIDE SEQUENCE</scope>
    <source>
        <strain evidence="1">12Hb</strain>
    </source>
</reference>
<dbReference type="Gene3D" id="3.30.710.10">
    <property type="entry name" value="Potassium Channel Kv1.1, Chain A"/>
    <property type="match status" value="1"/>
</dbReference>
<dbReference type="SUPFAM" id="SSF54695">
    <property type="entry name" value="POZ domain"/>
    <property type="match status" value="1"/>
</dbReference>
<dbReference type="Gene3D" id="1.25.40.420">
    <property type="match status" value="1"/>
</dbReference>
<dbReference type="Pfam" id="PF00651">
    <property type="entry name" value="BTB"/>
    <property type="match status" value="1"/>
</dbReference>
<dbReference type="AlphaFoldDB" id="A0A6A4K0Y1"/>
<dbReference type="CDD" id="cd00121">
    <property type="entry name" value="MATH"/>
    <property type="match status" value="1"/>
</dbReference>
<dbReference type="Proteomes" id="UP000466442">
    <property type="component" value="Unassembled WGS sequence"/>
</dbReference>